<dbReference type="SMART" id="SM00849">
    <property type="entry name" value="Lactamase_B"/>
    <property type="match status" value="1"/>
</dbReference>
<dbReference type="Gene3D" id="3.60.15.10">
    <property type="entry name" value="Ribonuclease Z/Hydroxyacylglutathione hydrolase-like"/>
    <property type="match status" value="1"/>
</dbReference>
<organism evidence="6 7">
    <name type="scientific">Candidatus Zymogenus saltonus</name>
    <dbReference type="NCBI Taxonomy" id="2844893"/>
    <lineage>
        <taxon>Bacteria</taxon>
        <taxon>Deltaproteobacteria</taxon>
        <taxon>Candidatus Zymogenia</taxon>
        <taxon>Candidatus Zymogeniales</taxon>
        <taxon>Candidatus Zymogenaceae</taxon>
        <taxon>Candidatus Zymogenus</taxon>
    </lineage>
</organism>
<protein>
    <submittedName>
        <fullName evidence="6">MBL fold metallo-hydrolase</fullName>
    </submittedName>
</protein>
<proteinExistence type="predicted"/>
<dbReference type="SUPFAM" id="SSF56281">
    <property type="entry name" value="Metallo-hydrolase/oxidoreductase"/>
    <property type="match status" value="1"/>
</dbReference>
<evidence type="ECO:0000256" key="3">
    <source>
        <dbReference type="ARBA" id="ARBA00022801"/>
    </source>
</evidence>
<reference evidence="6" key="1">
    <citation type="journal article" date="2021" name="Environ. Microbiol.">
        <title>Genomic characterization of three novel Desulfobacterota classes expand the metabolic and phylogenetic diversity of the phylum.</title>
        <authorList>
            <person name="Murphy C.L."/>
            <person name="Biggerstaff J."/>
            <person name="Eichhorn A."/>
            <person name="Ewing E."/>
            <person name="Shahan R."/>
            <person name="Soriano D."/>
            <person name="Stewart S."/>
            <person name="VanMol K."/>
            <person name="Walker R."/>
            <person name="Walters P."/>
            <person name="Elshahed M.S."/>
            <person name="Youssef N.H."/>
        </authorList>
    </citation>
    <scope>NUCLEOTIDE SEQUENCE</scope>
    <source>
        <strain evidence="6">Zod_Metabat.24</strain>
    </source>
</reference>
<evidence type="ECO:0000256" key="1">
    <source>
        <dbReference type="ARBA" id="ARBA00001947"/>
    </source>
</evidence>
<evidence type="ECO:0000259" key="5">
    <source>
        <dbReference type="SMART" id="SM00849"/>
    </source>
</evidence>
<dbReference type="CDD" id="cd06262">
    <property type="entry name" value="metallo-hydrolase-like_MBL-fold"/>
    <property type="match status" value="1"/>
</dbReference>
<dbReference type="Proteomes" id="UP000809273">
    <property type="component" value="Unassembled WGS sequence"/>
</dbReference>
<dbReference type="InterPro" id="IPR051453">
    <property type="entry name" value="MBL_Glyoxalase_II"/>
</dbReference>
<comment type="caution">
    <text evidence="6">The sequence shown here is derived from an EMBL/GenBank/DDBJ whole genome shotgun (WGS) entry which is preliminary data.</text>
</comment>
<name>A0A9D8KDK7_9DELT</name>
<feature type="domain" description="Metallo-beta-lactamase" evidence="5">
    <location>
        <begin position="19"/>
        <end position="197"/>
    </location>
</feature>
<keyword evidence="3" id="KW-0378">Hydrolase</keyword>
<evidence type="ECO:0000313" key="6">
    <source>
        <dbReference type="EMBL" id="MBN1572142.1"/>
    </source>
</evidence>
<reference evidence="6" key="2">
    <citation type="submission" date="2021-01" db="EMBL/GenBank/DDBJ databases">
        <authorList>
            <person name="Hahn C.R."/>
            <person name="Youssef N.H."/>
            <person name="Elshahed M."/>
        </authorList>
    </citation>
    <scope>NUCLEOTIDE SEQUENCE</scope>
    <source>
        <strain evidence="6">Zod_Metabat.24</strain>
    </source>
</reference>
<dbReference type="InterPro" id="IPR001279">
    <property type="entry name" value="Metallo-B-lactamas"/>
</dbReference>
<dbReference type="GO" id="GO:0046872">
    <property type="term" value="F:metal ion binding"/>
    <property type="evidence" value="ECO:0007669"/>
    <property type="project" value="UniProtKB-KW"/>
</dbReference>
<dbReference type="Pfam" id="PF00753">
    <property type="entry name" value="Lactamase_B"/>
    <property type="match status" value="1"/>
</dbReference>
<evidence type="ECO:0000256" key="4">
    <source>
        <dbReference type="ARBA" id="ARBA00022833"/>
    </source>
</evidence>
<sequence length="222" mass="25126">MKIMDDLFAYPWTDMFENNCNSYYIGGDAKMLIDPGLTRFFPELLKRLSKDGIESADIENVFLTHSHPDHFEAVEAFLEVDGVNIVMSRAEADFLENVGLKFYPAFGLDIPQYRIDRFIEDGTVKIGGVQFEAYITPGHSPGSVCLYWPEKKVLVSGDLIFYMNVGRTDFPGGNSALLKESIERVSKLDVEYLLPGHMQVVAGKGEIERNFEMVKKSVFPYL</sequence>
<dbReference type="InterPro" id="IPR036866">
    <property type="entry name" value="RibonucZ/Hydroxyglut_hydro"/>
</dbReference>
<dbReference type="GO" id="GO:0016787">
    <property type="term" value="F:hydrolase activity"/>
    <property type="evidence" value="ECO:0007669"/>
    <property type="project" value="UniProtKB-KW"/>
</dbReference>
<dbReference type="EMBL" id="JAFGIX010000014">
    <property type="protein sequence ID" value="MBN1572142.1"/>
    <property type="molecule type" value="Genomic_DNA"/>
</dbReference>
<accession>A0A9D8KDK7</accession>
<keyword evidence="4" id="KW-0862">Zinc</keyword>
<dbReference type="PANTHER" id="PTHR46233:SF3">
    <property type="entry name" value="HYDROXYACYLGLUTATHIONE HYDROLASE GLOC"/>
    <property type="match status" value="1"/>
</dbReference>
<dbReference type="AlphaFoldDB" id="A0A9D8KDK7"/>
<comment type="cofactor">
    <cofactor evidence="1">
        <name>Zn(2+)</name>
        <dbReference type="ChEBI" id="CHEBI:29105"/>
    </cofactor>
</comment>
<evidence type="ECO:0000313" key="7">
    <source>
        <dbReference type="Proteomes" id="UP000809273"/>
    </source>
</evidence>
<evidence type="ECO:0000256" key="2">
    <source>
        <dbReference type="ARBA" id="ARBA00022723"/>
    </source>
</evidence>
<dbReference type="PANTHER" id="PTHR46233">
    <property type="entry name" value="HYDROXYACYLGLUTATHIONE HYDROLASE GLOC"/>
    <property type="match status" value="1"/>
</dbReference>
<gene>
    <name evidence="6" type="ORF">JW984_02980</name>
</gene>
<keyword evidence="2" id="KW-0479">Metal-binding</keyword>